<evidence type="ECO:0000256" key="6">
    <source>
        <dbReference type="SAM" id="MobiDB-lite"/>
    </source>
</evidence>
<dbReference type="EMBL" id="JASJQH010001655">
    <property type="protein sequence ID" value="KAK9760982.1"/>
    <property type="molecule type" value="Genomic_DNA"/>
</dbReference>
<dbReference type="InterPro" id="IPR036155">
    <property type="entry name" value="Crypto/Photolyase_N_sf"/>
</dbReference>
<dbReference type="InterPro" id="IPR014729">
    <property type="entry name" value="Rossmann-like_a/b/a_fold"/>
</dbReference>
<dbReference type="InterPro" id="IPR002081">
    <property type="entry name" value="Cryptochrome/DNA_photolyase_1"/>
</dbReference>
<organism evidence="8 9">
    <name type="scientific">Basidiobolus ranarum</name>
    <dbReference type="NCBI Taxonomy" id="34480"/>
    <lineage>
        <taxon>Eukaryota</taxon>
        <taxon>Fungi</taxon>
        <taxon>Fungi incertae sedis</taxon>
        <taxon>Zoopagomycota</taxon>
        <taxon>Entomophthoromycotina</taxon>
        <taxon>Basidiobolomycetes</taxon>
        <taxon>Basidiobolales</taxon>
        <taxon>Basidiobolaceae</taxon>
        <taxon>Basidiobolus</taxon>
    </lineage>
</organism>
<evidence type="ECO:0000256" key="1">
    <source>
        <dbReference type="ARBA" id="ARBA00005862"/>
    </source>
</evidence>
<keyword evidence="9" id="KW-1185">Reference proteome</keyword>
<evidence type="ECO:0000256" key="2">
    <source>
        <dbReference type="ARBA" id="ARBA00022630"/>
    </source>
</evidence>
<dbReference type="SUPFAM" id="SSF48173">
    <property type="entry name" value="Cryptochrome/photolyase FAD-binding domain"/>
    <property type="match status" value="1"/>
</dbReference>
<comment type="cofactor">
    <cofactor evidence="5">
        <name>FAD</name>
        <dbReference type="ChEBI" id="CHEBI:57692"/>
    </cofactor>
    <text evidence="5">Binds 1 FAD per subunit.</text>
</comment>
<keyword evidence="4 5" id="KW-0157">Chromophore</keyword>
<dbReference type="Gene3D" id="1.10.579.10">
    <property type="entry name" value="DNA Cyclobutane Dipyrimidine Photolyase, subunit A, domain 3"/>
    <property type="match status" value="1"/>
</dbReference>
<evidence type="ECO:0000313" key="9">
    <source>
        <dbReference type="Proteomes" id="UP001479436"/>
    </source>
</evidence>
<dbReference type="Pfam" id="PF03441">
    <property type="entry name" value="FAD_binding_7"/>
    <property type="match status" value="1"/>
</dbReference>
<evidence type="ECO:0000313" key="8">
    <source>
        <dbReference type="EMBL" id="KAK9760982.1"/>
    </source>
</evidence>
<comment type="similarity">
    <text evidence="1 5">Belongs to the DNA photolyase class-1 family.</text>
</comment>
<evidence type="ECO:0000259" key="7">
    <source>
        <dbReference type="PROSITE" id="PS51645"/>
    </source>
</evidence>
<evidence type="ECO:0000256" key="3">
    <source>
        <dbReference type="ARBA" id="ARBA00022827"/>
    </source>
</evidence>
<dbReference type="NCBIfam" id="TIGR02765">
    <property type="entry name" value="crypto_DASH"/>
    <property type="match status" value="1"/>
</dbReference>
<reference evidence="8 9" key="1">
    <citation type="submission" date="2023-04" db="EMBL/GenBank/DDBJ databases">
        <title>Genome of Basidiobolus ranarum AG-B5.</title>
        <authorList>
            <person name="Stajich J.E."/>
            <person name="Carter-House D."/>
            <person name="Gryganskyi A."/>
        </authorList>
    </citation>
    <scope>NUCLEOTIDE SEQUENCE [LARGE SCALE GENOMIC DNA]</scope>
    <source>
        <strain evidence="8 9">AG-B5</strain>
    </source>
</reference>
<sequence length="575" mass="67114">MGSCYDKKGSMTSNSTTRSIILCLFRNDLRLRDNPTLFHGNKHPKVSHLLPIYCFDPRQVDLTNVKDKAYTAPKSGVFGLPKCSKLRTKFLMESVLNLKNNLKKLGSELLVAYEPPEEFLPRLTKEILTEYNIEGVYLQEEVTDEEIKVQETLVKNLDVPVKFFNGATLVHPEDLPFTINELPDVYTQFRKKVESLEPLFREVLPSPKELKPFPESEKLTSMMTLNNAELFQQLALGNDVVIDERSAFPFCGGEDEGIKRLHDWIWNSRNLSTYKETRNGLIGTEYSSKISPWLAHGCVSPREVMREVGKYEEKYEANTSTYWIQFELLWRDYFWLVGRKYGNGLFYRDGLLSQINHKQPGNQSWKVDKRMMTAWTLGKTGIPWVDANMRELIKTGYMSNRGRQNVASFLTKDLSIDWRFGGEWFETHLLDYDPCSNYGNWQYGKSQVDQRWEFNSETLFIVAGVGNDPRENRHFNMIKQAKDYDPEGRYVKLWCPELVNVPVEYIHSPWKMSPEEQQKYGCIVGEDYPKPMIIQDIWKKHIDKKSKDANKLGGNSSERISKNEMRQHRRRNKKR</sequence>
<name>A0ABR2WHJ0_9FUNG</name>
<dbReference type="InterPro" id="IPR014133">
    <property type="entry name" value="Cry_DASH"/>
</dbReference>
<keyword evidence="3 5" id="KW-0274">FAD</keyword>
<dbReference type="PANTHER" id="PTHR11455:SF22">
    <property type="entry name" value="CRYPTOCHROME DASH"/>
    <property type="match status" value="1"/>
</dbReference>
<dbReference type="PROSITE" id="PS51645">
    <property type="entry name" value="PHR_CRY_ALPHA_BETA"/>
    <property type="match status" value="1"/>
</dbReference>
<feature type="domain" description="Photolyase/cryptochrome alpha/beta" evidence="7">
    <location>
        <begin position="19"/>
        <end position="169"/>
    </location>
</feature>
<protein>
    <recommendedName>
        <fullName evidence="5">Cryptochrome DASH</fullName>
    </recommendedName>
</protein>
<dbReference type="PRINTS" id="PR00147">
    <property type="entry name" value="DNAPHOTLYASE"/>
</dbReference>
<comment type="caution">
    <text evidence="8">The sequence shown here is derived from an EMBL/GenBank/DDBJ whole genome shotgun (WGS) entry which is preliminary data.</text>
</comment>
<evidence type="ECO:0000256" key="4">
    <source>
        <dbReference type="ARBA" id="ARBA00022991"/>
    </source>
</evidence>
<dbReference type="SUPFAM" id="SSF52425">
    <property type="entry name" value="Cryptochrome/photolyase, N-terminal domain"/>
    <property type="match status" value="1"/>
</dbReference>
<evidence type="ECO:0000256" key="5">
    <source>
        <dbReference type="RuleBase" id="RU367151"/>
    </source>
</evidence>
<keyword evidence="2 5" id="KW-0285">Flavoprotein</keyword>
<feature type="region of interest" description="Disordered" evidence="6">
    <location>
        <begin position="545"/>
        <end position="575"/>
    </location>
</feature>
<dbReference type="Gene3D" id="3.40.50.620">
    <property type="entry name" value="HUPs"/>
    <property type="match status" value="1"/>
</dbReference>
<dbReference type="InterPro" id="IPR005101">
    <property type="entry name" value="Cryptochr/Photolyase_FAD-bd"/>
</dbReference>
<dbReference type="InterPro" id="IPR006050">
    <property type="entry name" value="DNA_photolyase_N"/>
</dbReference>
<proteinExistence type="inferred from homology"/>
<dbReference type="PANTHER" id="PTHR11455">
    <property type="entry name" value="CRYPTOCHROME"/>
    <property type="match status" value="1"/>
</dbReference>
<comment type="function">
    <text evidence="5">May have a photoreceptor function.</text>
</comment>
<dbReference type="InterPro" id="IPR036134">
    <property type="entry name" value="Crypto/Photolyase_FAD-like_sf"/>
</dbReference>
<accession>A0ABR2WHJ0</accession>
<dbReference type="Pfam" id="PF00875">
    <property type="entry name" value="DNA_photolyase"/>
    <property type="match status" value="1"/>
</dbReference>
<dbReference type="Proteomes" id="UP001479436">
    <property type="component" value="Unassembled WGS sequence"/>
</dbReference>
<dbReference type="Gene3D" id="1.25.40.80">
    <property type="match status" value="1"/>
</dbReference>
<gene>
    <name evidence="8" type="ORF">K7432_014477</name>
</gene>
<comment type="cofactor">
    <cofactor evidence="5">
        <name>(6R)-5,10-methylene-5,6,7,8-tetrahydrofolate</name>
        <dbReference type="ChEBI" id="CHEBI:15636"/>
    </cofactor>
    <text evidence="5">Binds 1 5,10-methenyltetrahydrofolate (MTHF) per subunit.</text>
</comment>